<keyword evidence="2" id="KW-0547">Nucleotide-binding</keyword>
<dbReference type="InterPro" id="IPR050763">
    <property type="entry name" value="ABC_transporter_ATP-binding"/>
</dbReference>
<evidence type="ECO:0000256" key="2">
    <source>
        <dbReference type="ARBA" id="ARBA00022741"/>
    </source>
</evidence>
<dbReference type="PANTHER" id="PTHR42711:SF18">
    <property type="entry name" value="ABC TRANSPORTER, ATP-BINDING PROTEIN"/>
    <property type="match status" value="1"/>
</dbReference>
<gene>
    <name evidence="5" type="ORF">S06H3_12922</name>
</gene>
<proteinExistence type="predicted"/>
<dbReference type="InterPro" id="IPR027417">
    <property type="entry name" value="P-loop_NTPase"/>
</dbReference>
<evidence type="ECO:0000259" key="4">
    <source>
        <dbReference type="PROSITE" id="PS50893"/>
    </source>
</evidence>
<protein>
    <recommendedName>
        <fullName evidence="4">ABC transporter domain-containing protein</fullName>
    </recommendedName>
</protein>
<keyword evidence="3" id="KW-0067">ATP-binding</keyword>
<dbReference type="GO" id="GO:0016887">
    <property type="term" value="F:ATP hydrolysis activity"/>
    <property type="evidence" value="ECO:0007669"/>
    <property type="project" value="InterPro"/>
</dbReference>
<organism evidence="5">
    <name type="scientific">marine sediment metagenome</name>
    <dbReference type="NCBI Taxonomy" id="412755"/>
    <lineage>
        <taxon>unclassified sequences</taxon>
        <taxon>metagenomes</taxon>
        <taxon>ecological metagenomes</taxon>
    </lineage>
</organism>
<name>X1KVF7_9ZZZZ</name>
<dbReference type="InterPro" id="IPR003439">
    <property type="entry name" value="ABC_transporter-like_ATP-bd"/>
</dbReference>
<dbReference type="Gene3D" id="3.40.50.300">
    <property type="entry name" value="P-loop containing nucleotide triphosphate hydrolases"/>
    <property type="match status" value="1"/>
</dbReference>
<dbReference type="PROSITE" id="PS50893">
    <property type="entry name" value="ABC_TRANSPORTER_2"/>
    <property type="match status" value="1"/>
</dbReference>
<dbReference type="GO" id="GO:0005524">
    <property type="term" value="F:ATP binding"/>
    <property type="evidence" value="ECO:0007669"/>
    <property type="project" value="UniProtKB-KW"/>
</dbReference>
<evidence type="ECO:0000313" key="5">
    <source>
        <dbReference type="EMBL" id="GAI11067.1"/>
    </source>
</evidence>
<dbReference type="SMART" id="SM00382">
    <property type="entry name" value="AAA"/>
    <property type="match status" value="1"/>
</dbReference>
<comment type="caution">
    <text evidence="5">The sequence shown here is derived from an EMBL/GenBank/DDBJ whole genome shotgun (WGS) entry which is preliminary data.</text>
</comment>
<feature type="domain" description="ABC transporter" evidence="4">
    <location>
        <begin position="1"/>
        <end position="222"/>
    </location>
</feature>
<dbReference type="PROSITE" id="PS00211">
    <property type="entry name" value="ABC_TRANSPORTER_1"/>
    <property type="match status" value="1"/>
</dbReference>
<dbReference type="EMBL" id="BARV01006310">
    <property type="protein sequence ID" value="GAI11067.1"/>
    <property type="molecule type" value="Genomic_DNA"/>
</dbReference>
<evidence type="ECO:0000256" key="1">
    <source>
        <dbReference type="ARBA" id="ARBA00022448"/>
    </source>
</evidence>
<feature type="non-terminal residue" evidence="5">
    <location>
        <position position="1"/>
    </location>
</feature>
<dbReference type="SUPFAM" id="SSF52540">
    <property type="entry name" value="P-loop containing nucleoside triphosphate hydrolases"/>
    <property type="match status" value="1"/>
</dbReference>
<dbReference type="InterPro" id="IPR017871">
    <property type="entry name" value="ABC_transporter-like_CS"/>
</dbReference>
<reference evidence="5" key="1">
    <citation type="journal article" date="2014" name="Front. Microbiol.">
        <title>High frequency of phylogenetically diverse reductive dehalogenase-homologous genes in deep subseafloor sedimentary metagenomes.</title>
        <authorList>
            <person name="Kawai M."/>
            <person name="Futagami T."/>
            <person name="Toyoda A."/>
            <person name="Takaki Y."/>
            <person name="Nishi S."/>
            <person name="Hori S."/>
            <person name="Arai W."/>
            <person name="Tsubouchi T."/>
            <person name="Morono Y."/>
            <person name="Uchiyama I."/>
            <person name="Ito T."/>
            <person name="Fujiyama A."/>
            <person name="Inagaki F."/>
            <person name="Takami H."/>
        </authorList>
    </citation>
    <scope>NUCLEOTIDE SEQUENCE</scope>
    <source>
        <strain evidence="5">Expedition CK06-06</strain>
    </source>
</reference>
<sequence length="295" mass="32931">GDIIAVDELSFHVNEGEIFGFLGPNGAGKTTTMRILCCLISKTSGEAKIAGYQIGDGTNSLEIRKIIGLVPDNVGLYEELSAYDNLDYYGKLYECKEQQRRENIEKFLKMLGLWDKRNQSVGDFSKGMKQKVAIARALIHNPKLLFLDEPTVNLDPEYSKVVRDFILVLKKEGKTIFLSTHNLDEAQRICDRIGIIKTKLLTVNTPEQLEKSVFGNKIVIQLEEVNESILAAVKNLKPKNLTVEGNKMIIDSADPLKESPIFVKAIVSAGGNVQFVAKLNPDLEETYLKIVKETK</sequence>
<dbReference type="InterPro" id="IPR003593">
    <property type="entry name" value="AAA+_ATPase"/>
</dbReference>
<dbReference type="PANTHER" id="PTHR42711">
    <property type="entry name" value="ABC TRANSPORTER ATP-BINDING PROTEIN"/>
    <property type="match status" value="1"/>
</dbReference>
<dbReference type="AlphaFoldDB" id="X1KVF7"/>
<accession>X1KVF7</accession>
<dbReference type="Pfam" id="PF00005">
    <property type="entry name" value="ABC_tran"/>
    <property type="match status" value="1"/>
</dbReference>
<keyword evidence="1" id="KW-0813">Transport</keyword>
<evidence type="ECO:0000256" key="3">
    <source>
        <dbReference type="ARBA" id="ARBA00022840"/>
    </source>
</evidence>